<dbReference type="SUPFAM" id="SSF56601">
    <property type="entry name" value="beta-lactamase/transpeptidase-like"/>
    <property type="match status" value="1"/>
</dbReference>
<dbReference type="GO" id="GO:0071555">
    <property type="term" value="P:cell wall organization"/>
    <property type="evidence" value="ECO:0007669"/>
    <property type="project" value="TreeGrafter"/>
</dbReference>
<keyword evidence="7" id="KW-0131">Cell cycle</keyword>
<dbReference type="SUPFAM" id="SSF56519">
    <property type="entry name" value="Penicillin binding protein dimerisation domain"/>
    <property type="match status" value="1"/>
</dbReference>
<dbReference type="InterPro" id="IPR012338">
    <property type="entry name" value="Beta-lactam/transpept-like"/>
</dbReference>
<comment type="subcellular location">
    <subcellularLocation>
        <location evidence="1">Membrane</location>
    </subcellularLocation>
</comment>
<evidence type="ECO:0000256" key="1">
    <source>
        <dbReference type="ARBA" id="ARBA00004370"/>
    </source>
</evidence>
<evidence type="ECO:0000256" key="4">
    <source>
        <dbReference type="SAM" id="SignalP"/>
    </source>
</evidence>
<dbReference type="GO" id="GO:0071972">
    <property type="term" value="F:peptidoglycan L,D-transpeptidase activity"/>
    <property type="evidence" value="ECO:0007669"/>
    <property type="project" value="TreeGrafter"/>
</dbReference>
<protein>
    <submittedName>
        <fullName evidence="7">Cell division protein FtsI/penicillin-binding protein 2</fullName>
    </submittedName>
</protein>
<sequence length="636" mass="67086">MRIPVVPPRLVPVRRAPAVLAGLVALLLAVAGCSAPEPESDPRQVAAQLASYLSAGHVWGEVPLTAESEPAALAYPELVMSAAGAFPTVTVGQIDPYGAFSTRTAVRLDWSWDVVPGAQPWTYSTRADLIQDGKMWRANLQMPQFHPELTATSDRFEVRRSAAERAPIVDRAGTELITRRTVQRIGIDKPSVDADAQEDSARALARAVDVDPDTFVKKLRAAGPKAFVEAIVLREEDVSDALAARIEKIRGGRIELDDAYLAPTREFARPLLGTVGPATDEIVAESKGRIDAGDIVGLSGLSRRYDERLRGVPETSLRIADGPELWTAEAARGKPLKVTLDADLQARAERLLAETDSASAIVAIRPSDQQILVAASGPGGDGESTATMGRYPPGSTFKIVTVLALLRAGLSPDSPVECTRQASIDGRKIGNYSDYPESALGTITLREAFAQSCNTALINASAKISSDDLRAAAEALGLNHDADLGYPFWLGEAPPTGPGLDQAVAMIGQGEVLATPLGMASVAASVAAGERVTPRLITDAEVPPLGEPARPLTAKEADTLRGLMRSVVTDGSARMLDDLPGEVGAKTGTAEYGADPVGTHAWLVATRDNLAVAVFVADGRSGARDAGPLMRDFLSD</sequence>
<feature type="chain" id="PRO_5038688488" evidence="4">
    <location>
        <begin position="36"/>
        <end position="636"/>
    </location>
</feature>
<feature type="domain" description="Penicillin-binding protein transpeptidase" evidence="5">
    <location>
        <begin position="360"/>
        <end position="634"/>
    </location>
</feature>
<proteinExistence type="inferred from homology"/>
<dbReference type="Pfam" id="PF03717">
    <property type="entry name" value="PBP_dimer"/>
    <property type="match status" value="1"/>
</dbReference>
<accession>A0A7Z0ILI0</accession>
<dbReference type="PANTHER" id="PTHR30627:SF24">
    <property type="entry name" value="PENICILLIN-BINDING PROTEIN 4B"/>
    <property type="match status" value="1"/>
</dbReference>
<dbReference type="PANTHER" id="PTHR30627">
    <property type="entry name" value="PEPTIDOGLYCAN D,D-TRANSPEPTIDASE"/>
    <property type="match status" value="1"/>
</dbReference>
<dbReference type="EMBL" id="JACBZS010000001">
    <property type="protein sequence ID" value="NYI71571.1"/>
    <property type="molecule type" value="Genomic_DNA"/>
</dbReference>
<gene>
    <name evidence="7" type="ORF">GGQ54_002131</name>
</gene>
<dbReference type="GO" id="GO:0051301">
    <property type="term" value="P:cell division"/>
    <property type="evidence" value="ECO:0007669"/>
    <property type="project" value="UniProtKB-KW"/>
</dbReference>
<evidence type="ECO:0000313" key="8">
    <source>
        <dbReference type="Proteomes" id="UP000527616"/>
    </source>
</evidence>
<dbReference type="GO" id="GO:0008658">
    <property type="term" value="F:penicillin binding"/>
    <property type="evidence" value="ECO:0007669"/>
    <property type="project" value="InterPro"/>
</dbReference>
<dbReference type="InterPro" id="IPR001460">
    <property type="entry name" value="PCN-bd_Tpept"/>
</dbReference>
<name>A0A7Z0ILI0_9ACTN</name>
<dbReference type="Proteomes" id="UP000527616">
    <property type="component" value="Unassembled WGS sequence"/>
</dbReference>
<dbReference type="InterPro" id="IPR036138">
    <property type="entry name" value="PBP_dimer_sf"/>
</dbReference>
<comment type="similarity">
    <text evidence="2">Belongs to the transpeptidase family.</text>
</comment>
<comment type="caution">
    <text evidence="7">The sequence shown here is derived from an EMBL/GenBank/DDBJ whole genome shotgun (WGS) entry which is preliminary data.</text>
</comment>
<dbReference type="AlphaFoldDB" id="A0A7Z0ILI0"/>
<evidence type="ECO:0000259" key="5">
    <source>
        <dbReference type="Pfam" id="PF00905"/>
    </source>
</evidence>
<evidence type="ECO:0000256" key="3">
    <source>
        <dbReference type="ARBA" id="ARBA00023136"/>
    </source>
</evidence>
<dbReference type="Gene3D" id="3.90.1310.10">
    <property type="entry name" value="Penicillin-binding protein 2a (Domain 2)"/>
    <property type="match status" value="1"/>
</dbReference>
<keyword evidence="4" id="KW-0732">Signal</keyword>
<dbReference type="RefSeq" id="WP_179445379.1">
    <property type="nucleotide sequence ID" value="NZ_JACBZS010000001.1"/>
</dbReference>
<keyword evidence="8" id="KW-1185">Reference proteome</keyword>
<evidence type="ECO:0000259" key="6">
    <source>
        <dbReference type="Pfam" id="PF03717"/>
    </source>
</evidence>
<keyword evidence="3" id="KW-0472">Membrane</keyword>
<dbReference type="GO" id="GO:0005886">
    <property type="term" value="C:plasma membrane"/>
    <property type="evidence" value="ECO:0007669"/>
    <property type="project" value="TreeGrafter"/>
</dbReference>
<keyword evidence="7" id="KW-0132">Cell division</keyword>
<organism evidence="7 8">
    <name type="scientific">Naumannella cuiyingiana</name>
    <dbReference type="NCBI Taxonomy" id="1347891"/>
    <lineage>
        <taxon>Bacteria</taxon>
        <taxon>Bacillati</taxon>
        <taxon>Actinomycetota</taxon>
        <taxon>Actinomycetes</taxon>
        <taxon>Propionibacteriales</taxon>
        <taxon>Propionibacteriaceae</taxon>
        <taxon>Naumannella</taxon>
    </lineage>
</organism>
<dbReference type="Pfam" id="PF00905">
    <property type="entry name" value="Transpeptidase"/>
    <property type="match status" value="1"/>
</dbReference>
<dbReference type="PROSITE" id="PS51257">
    <property type="entry name" value="PROKAR_LIPOPROTEIN"/>
    <property type="match status" value="1"/>
</dbReference>
<dbReference type="InterPro" id="IPR050515">
    <property type="entry name" value="Beta-lactam/transpept"/>
</dbReference>
<evidence type="ECO:0000256" key="2">
    <source>
        <dbReference type="ARBA" id="ARBA00007171"/>
    </source>
</evidence>
<reference evidence="7 8" key="1">
    <citation type="submission" date="2020-07" db="EMBL/GenBank/DDBJ databases">
        <title>Sequencing the genomes of 1000 actinobacteria strains.</title>
        <authorList>
            <person name="Klenk H.-P."/>
        </authorList>
    </citation>
    <scope>NUCLEOTIDE SEQUENCE [LARGE SCALE GENOMIC DNA]</scope>
    <source>
        <strain evidence="7 8">DSM 103164</strain>
    </source>
</reference>
<dbReference type="InterPro" id="IPR005311">
    <property type="entry name" value="PBP_dimer"/>
</dbReference>
<feature type="domain" description="Penicillin-binding protein dimerisation" evidence="6">
    <location>
        <begin position="162"/>
        <end position="313"/>
    </location>
</feature>
<feature type="signal peptide" evidence="4">
    <location>
        <begin position="1"/>
        <end position="35"/>
    </location>
</feature>
<evidence type="ECO:0000313" key="7">
    <source>
        <dbReference type="EMBL" id="NYI71571.1"/>
    </source>
</evidence>
<dbReference type="Gene3D" id="3.40.710.10">
    <property type="entry name" value="DD-peptidase/beta-lactamase superfamily"/>
    <property type="match status" value="1"/>
</dbReference>